<dbReference type="EMBL" id="PNCI01000018">
    <property type="protein sequence ID" value="TMP29327.1"/>
    <property type="molecule type" value="Genomic_DNA"/>
</dbReference>
<dbReference type="SUPFAM" id="SSF50370">
    <property type="entry name" value="Ricin B-like lectins"/>
    <property type="match status" value="2"/>
</dbReference>
<evidence type="ECO:0000313" key="2">
    <source>
        <dbReference type="Proteomes" id="UP000310249"/>
    </source>
</evidence>
<reference evidence="2" key="2">
    <citation type="submission" date="2019-06" db="EMBL/GenBank/DDBJ databases">
        <title>Co-occurence of chitin degradation, pigmentation and bioactivity in marine Pseudoalteromonas.</title>
        <authorList>
            <person name="Sonnenschein E.C."/>
            <person name="Bech P.K."/>
        </authorList>
    </citation>
    <scope>NUCLEOTIDE SEQUENCE [LARGE SCALE GENOMIC DNA]</scope>
    <source>
        <strain evidence="2">S2676</strain>
    </source>
</reference>
<dbReference type="Gene3D" id="2.80.10.50">
    <property type="match status" value="1"/>
</dbReference>
<proteinExistence type="predicted"/>
<dbReference type="AlphaFoldDB" id="A0A5S3WNS1"/>
<organism evidence="1 2">
    <name type="scientific">Pseudoalteromonas rubra</name>
    <dbReference type="NCBI Taxonomy" id="43658"/>
    <lineage>
        <taxon>Bacteria</taxon>
        <taxon>Pseudomonadati</taxon>
        <taxon>Pseudomonadota</taxon>
        <taxon>Gammaproteobacteria</taxon>
        <taxon>Alteromonadales</taxon>
        <taxon>Pseudoalteromonadaceae</taxon>
        <taxon>Pseudoalteromonas</taxon>
    </lineage>
</organism>
<dbReference type="InterPro" id="IPR035992">
    <property type="entry name" value="Ricin_B-like_lectins"/>
</dbReference>
<protein>
    <submittedName>
        <fullName evidence="1">Uncharacterized protein</fullName>
    </submittedName>
</protein>
<evidence type="ECO:0000313" key="1">
    <source>
        <dbReference type="EMBL" id="TMP29327.1"/>
    </source>
</evidence>
<dbReference type="OrthoDB" id="7055429at2"/>
<sequence length="786" mass="87575">MKKLTLTLSVSLGLSTQLFLPKSFANNLQGPCYDYASRTSSTSTTVDYQSGALSLANNFAGLAFESSPALSVVYPLLHDTIMDSLNEESVNGADSELVGCLSHFESRISNLEISQLTGPLNDIQHLMKSAHRDATSNLKGMHYDLAEKYSKMADDLATVIQSQLAQIDSGSVSKTTFDTLTRSVIPGFVSAMQMTFLHRAEFDNMCENLDTPPYWHNLSDDGLVPYATLYDIREGTQHLTNLFTRPEESSSDNASCTLGYATFFDFMSLKDGNWGEALRQIGLEVVPNGRNPSLISVRLNFEDSKLIQYREAFISPCRHNAYKDDYDNYTMNASHCDSNYNSRISQIRNPSFLDQTSRHADVKEVMYSLAHVIDAWDLNNLIKTRNELTGNTGNIDFHNALRLKHGPSNLCVDQQTKVRSVCTNGASHFVFEPFNGGYSIQRAEDNRYFKDKGGDADFKVYSDRGNDATWYLSSANSQGRYQLKNKSTGRCLIASGDTLSVGGCSGAQWEINGSHVPADNTLVRLRDTSNNTCVSQNCDSDTYELRLTHLDNGYKITRYTDGKHLRNQSDIGFSNARLYRVITPGSPFGPAETITEPAAVWYIYDANGDNKFALRNKETNQCLVTHNGSLSNISCNDNSEVWAFDRKTPPLGRHLQLAQDGMCLWSVGYIDSKMSYGLSAGCEQSMKRVTLEGMQGGYLIHDPLDGHYLTDPGAAEYDHFGLTAPTEPSDNSIWDFIGPYGNGKYQIRNRVTEKCLSSKHLNQYTRGAMVISCSEEESKSWEFKTR</sequence>
<dbReference type="PROSITE" id="PS50231">
    <property type="entry name" value="RICIN_B_LECTIN"/>
    <property type="match status" value="1"/>
</dbReference>
<dbReference type="Proteomes" id="UP000310249">
    <property type="component" value="Unassembled WGS sequence"/>
</dbReference>
<gene>
    <name evidence="1" type="ORF">CWB99_09005</name>
</gene>
<accession>A0A5S3WNS1</accession>
<dbReference type="RefSeq" id="WP_138551106.1">
    <property type="nucleotide sequence ID" value="NZ_PNCH01000017.1"/>
</dbReference>
<reference evidence="1 2" key="1">
    <citation type="submission" date="2018-01" db="EMBL/GenBank/DDBJ databases">
        <authorList>
            <person name="Paulsen S."/>
            <person name="Gram L.K."/>
        </authorList>
    </citation>
    <scope>NUCLEOTIDE SEQUENCE [LARGE SCALE GENOMIC DNA]</scope>
    <source>
        <strain evidence="1 2">S2676</strain>
    </source>
</reference>
<comment type="caution">
    <text evidence="1">The sequence shown here is derived from an EMBL/GenBank/DDBJ whole genome shotgun (WGS) entry which is preliminary data.</text>
</comment>
<name>A0A5S3WNS1_9GAMM</name>